<dbReference type="InterPro" id="IPR003591">
    <property type="entry name" value="Leu-rich_rpt_typical-subtyp"/>
</dbReference>
<evidence type="ECO:0000256" key="1">
    <source>
        <dbReference type="ARBA" id="ARBA00022614"/>
    </source>
</evidence>
<dbReference type="InterPro" id="IPR032675">
    <property type="entry name" value="LRR_dom_sf"/>
</dbReference>
<dbReference type="PANTHER" id="PTHR48051:SF61">
    <property type="entry name" value="LEUCINE-RICH REPEAT PROTEIN LRRA-LIKE"/>
    <property type="match status" value="1"/>
</dbReference>
<dbReference type="PRINTS" id="PR00019">
    <property type="entry name" value="LEURICHRPT"/>
</dbReference>
<evidence type="ECO:0000313" key="3">
    <source>
        <dbReference type="EMBL" id="CAC5399529.1"/>
    </source>
</evidence>
<proteinExistence type="predicted"/>
<keyword evidence="4" id="KW-1185">Reference proteome</keyword>
<accession>A0A6J8CVR5</accession>
<evidence type="ECO:0000256" key="2">
    <source>
        <dbReference type="ARBA" id="ARBA00022737"/>
    </source>
</evidence>
<dbReference type="SMART" id="SM00369">
    <property type="entry name" value="LRR_TYP"/>
    <property type="match status" value="6"/>
</dbReference>
<gene>
    <name evidence="3" type="ORF">MCOR_33781</name>
</gene>
<dbReference type="Proteomes" id="UP000507470">
    <property type="component" value="Unassembled WGS sequence"/>
</dbReference>
<dbReference type="PROSITE" id="PS51450">
    <property type="entry name" value="LRR"/>
    <property type="match status" value="3"/>
</dbReference>
<dbReference type="SUPFAM" id="SSF52058">
    <property type="entry name" value="L domain-like"/>
    <property type="match status" value="1"/>
</dbReference>
<organism evidence="3 4">
    <name type="scientific">Mytilus coruscus</name>
    <name type="common">Sea mussel</name>
    <dbReference type="NCBI Taxonomy" id="42192"/>
    <lineage>
        <taxon>Eukaryota</taxon>
        <taxon>Metazoa</taxon>
        <taxon>Spiralia</taxon>
        <taxon>Lophotrochozoa</taxon>
        <taxon>Mollusca</taxon>
        <taxon>Bivalvia</taxon>
        <taxon>Autobranchia</taxon>
        <taxon>Pteriomorphia</taxon>
        <taxon>Mytilida</taxon>
        <taxon>Mytiloidea</taxon>
        <taxon>Mytilidae</taxon>
        <taxon>Mytilinae</taxon>
        <taxon>Mytilus</taxon>
    </lineage>
</organism>
<dbReference type="PANTHER" id="PTHR48051">
    <property type="match status" value="1"/>
</dbReference>
<dbReference type="GO" id="GO:0005737">
    <property type="term" value="C:cytoplasm"/>
    <property type="evidence" value="ECO:0007669"/>
    <property type="project" value="TreeGrafter"/>
</dbReference>
<protein>
    <submittedName>
        <fullName evidence="3">Uncharacterized protein</fullName>
    </submittedName>
</protein>
<name>A0A6J8CVR5_MYTCO</name>
<keyword evidence="2" id="KW-0677">Repeat</keyword>
<sequence length="283" mass="32259">MREMTKLSIGGKLDRGIEKQVGTAQSTTGIQDPTYYGLKKLKIKGKDLNDLPNSIFNILELEVLELSPEREACLDYKLPELPHAIGKLVNLRVLILDTNELETLAPEVTLLVSLERLVLSNNHLSSLPTGFMNLKNLKSLHLSNNELKEFPLELCDLVNLEFLDMCDNSLEDLPVKISKMTKLHTLLLCFNQLRKIPNSICKMTELRCLWLGNNLLKSLPKDFGQLKNIDWDWRYISSLLEDNPLVRPPIEVCRLGMDAIENYLNTNKGKRKTQSNASYGNRR</sequence>
<keyword evidence="1" id="KW-0433">Leucine-rich repeat</keyword>
<dbReference type="InterPro" id="IPR050216">
    <property type="entry name" value="LRR_domain-containing"/>
</dbReference>
<dbReference type="AlphaFoldDB" id="A0A6J8CVR5"/>
<dbReference type="EMBL" id="CACVKT020006042">
    <property type="protein sequence ID" value="CAC5399529.1"/>
    <property type="molecule type" value="Genomic_DNA"/>
</dbReference>
<evidence type="ECO:0000313" key="4">
    <source>
        <dbReference type="Proteomes" id="UP000507470"/>
    </source>
</evidence>
<dbReference type="Pfam" id="PF13855">
    <property type="entry name" value="LRR_8"/>
    <property type="match status" value="1"/>
</dbReference>
<dbReference type="OrthoDB" id="1394818at2759"/>
<dbReference type="InterPro" id="IPR001611">
    <property type="entry name" value="Leu-rich_rpt"/>
</dbReference>
<dbReference type="Gene3D" id="3.80.10.10">
    <property type="entry name" value="Ribonuclease Inhibitor"/>
    <property type="match status" value="2"/>
</dbReference>
<reference evidence="3 4" key="1">
    <citation type="submission" date="2020-06" db="EMBL/GenBank/DDBJ databases">
        <authorList>
            <person name="Li R."/>
            <person name="Bekaert M."/>
        </authorList>
    </citation>
    <scope>NUCLEOTIDE SEQUENCE [LARGE SCALE GENOMIC DNA]</scope>
    <source>
        <strain evidence="4">wild</strain>
    </source>
</reference>